<sequence>MVGGRNKDPKTDDTGAASGSQSRAINSKPGVIHDGVEELALTIKTSDFSPDLYREILDILDEFSVFSDSLIRDKKQFGKGLRNDLVKVFFKPLIEKLKLVYADYDTANHQVVELSAEVFDLKELLTNNDTALLKAKLNLLNEEYNQ</sequence>
<protein>
    <submittedName>
        <fullName evidence="2">Uncharacterized protein</fullName>
    </submittedName>
</protein>
<evidence type="ECO:0000256" key="1">
    <source>
        <dbReference type="SAM" id="MobiDB-lite"/>
    </source>
</evidence>
<feature type="region of interest" description="Disordered" evidence="1">
    <location>
        <begin position="1"/>
        <end position="28"/>
    </location>
</feature>
<dbReference type="Proteomes" id="UP000807504">
    <property type="component" value="Unassembled WGS sequence"/>
</dbReference>
<keyword evidence="3" id="KW-1185">Reference proteome</keyword>
<feature type="compositionally biased region" description="Basic and acidic residues" evidence="1">
    <location>
        <begin position="1"/>
        <end position="13"/>
    </location>
</feature>
<organism evidence="2 3">
    <name type="scientific">Argiope bruennichi</name>
    <name type="common">Wasp spider</name>
    <name type="synonym">Aranea bruennichi</name>
    <dbReference type="NCBI Taxonomy" id="94029"/>
    <lineage>
        <taxon>Eukaryota</taxon>
        <taxon>Metazoa</taxon>
        <taxon>Ecdysozoa</taxon>
        <taxon>Arthropoda</taxon>
        <taxon>Chelicerata</taxon>
        <taxon>Arachnida</taxon>
        <taxon>Araneae</taxon>
        <taxon>Araneomorphae</taxon>
        <taxon>Entelegynae</taxon>
        <taxon>Araneoidea</taxon>
        <taxon>Araneidae</taxon>
        <taxon>Argiope</taxon>
    </lineage>
</organism>
<accession>A0A8T0FQG3</accession>
<proteinExistence type="predicted"/>
<evidence type="ECO:0000313" key="3">
    <source>
        <dbReference type="Proteomes" id="UP000807504"/>
    </source>
</evidence>
<gene>
    <name evidence="2" type="ORF">HNY73_003402</name>
</gene>
<dbReference type="EMBL" id="JABXBU010000003">
    <property type="protein sequence ID" value="KAF8791710.1"/>
    <property type="molecule type" value="Genomic_DNA"/>
</dbReference>
<evidence type="ECO:0000313" key="2">
    <source>
        <dbReference type="EMBL" id="KAF8791710.1"/>
    </source>
</evidence>
<comment type="caution">
    <text evidence="2">The sequence shown here is derived from an EMBL/GenBank/DDBJ whole genome shotgun (WGS) entry which is preliminary data.</text>
</comment>
<name>A0A8T0FQG3_ARGBR</name>
<reference evidence="2" key="1">
    <citation type="journal article" date="2020" name="bioRxiv">
        <title>Chromosome-level reference genome of the European wasp spider Argiope bruennichi: a resource for studies on range expansion and evolutionary adaptation.</title>
        <authorList>
            <person name="Sheffer M.M."/>
            <person name="Hoppe A."/>
            <person name="Krehenwinkel H."/>
            <person name="Uhl G."/>
            <person name="Kuss A.W."/>
            <person name="Jensen L."/>
            <person name="Jensen C."/>
            <person name="Gillespie R.G."/>
            <person name="Hoff K.J."/>
            <person name="Prost S."/>
        </authorList>
    </citation>
    <scope>NUCLEOTIDE SEQUENCE</scope>
</reference>
<reference evidence="2" key="2">
    <citation type="submission" date="2020-06" db="EMBL/GenBank/DDBJ databases">
        <authorList>
            <person name="Sheffer M."/>
        </authorList>
    </citation>
    <scope>NUCLEOTIDE SEQUENCE</scope>
</reference>
<dbReference type="AlphaFoldDB" id="A0A8T0FQG3"/>